<dbReference type="EMBL" id="JACDUT010000002">
    <property type="protein sequence ID" value="MBA2874214.1"/>
    <property type="molecule type" value="Genomic_DNA"/>
</dbReference>
<dbReference type="SFLD" id="SFLDG01140">
    <property type="entry name" value="C2.B:_Phosphomannomutase_and_P"/>
    <property type="match status" value="1"/>
</dbReference>
<dbReference type="RefSeq" id="WP_181555133.1">
    <property type="nucleotide sequence ID" value="NZ_CP064060.1"/>
</dbReference>
<gene>
    <name evidence="1" type="ORF">HNR31_000984</name>
</gene>
<accession>A0A7V9Z545</accession>
<protein>
    <recommendedName>
        <fullName evidence="3">Hydrolase</fullName>
    </recommendedName>
</protein>
<comment type="caution">
    <text evidence="1">The sequence shown here is derived from an EMBL/GenBank/DDBJ whole genome shotgun (WGS) entry which is preliminary data.</text>
</comment>
<dbReference type="SUPFAM" id="SSF56784">
    <property type="entry name" value="HAD-like"/>
    <property type="match status" value="1"/>
</dbReference>
<dbReference type="GO" id="GO:0016791">
    <property type="term" value="F:phosphatase activity"/>
    <property type="evidence" value="ECO:0007669"/>
    <property type="project" value="UniProtKB-ARBA"/>
</dbReference>
<dbReference type="GO" id="GO:0005829">
    <property type="term" value="C:cytosol"/>
    <property type="evidence" value="ECO:0007669"/>
    <property type="project" value="TreeGrafter"/>
</dbReference>
<dbReference type="InterPro" id="IPR006379">
    <property type="entry name" value="HAD-SF_hydro_IIB"/>
</dbReference>
<dbReference type="PANTHER" id="PTHR10000:SF8">
    <property type="entry name" value="HAD SUPERFAMILY HYDROLASE-LIKE, TYPE 3"/>
    <property type="match status" value="1"/>
</dbReference>
<dbReference type="GO" id="GO:0000287">
    <property type="term" value="F:magnesium ion binding"/>
    <property type="evidence" value="ECO:0007669"/>
    <property type="project" value="TreeGrafter"/>
</dbReference>
<dbReference type="Proteomes" id="UP000523087">
    <property type="component" value="Unassembled WGS sequence"/>
</dbReference>
<dbReference type="InterPro" id="IPR036412">
    <property type="entry name" value="HAD-like_sf"/>
</dbReference>
<sequence length="269" mass="30352">MIKLIVSDLDGTLLGFDKKIKEEDKRAIQLAIENGIDFAVASGRMDIEILEVLKEIEQKAHRVSQNGAYIYTKTDVSLHSAAFEPDIARQIYKEAKQLEAIVLVCNENTNFIEEMNEHVSELQKRLFYGLCEVPNMSGTIGADILPSKITVLAENEVITSFQQQIMERFGDVVDTFISEPRCLDIMPKNISKGNALRSLMNHLDVQPEETACFGDAFNDIPMFRLTPYSFVMSHAHPDVKKEARYIVDSVSEAVQIILTEINQPNLTQK</sequence>
<name>A0A7V9Z545_9BACL</name>
<organism evidence="1 2">
    <name type="scientific">Thermaerobacillus caldiproteolyticus</name>
    <dbReference type="NCBI Taxonomy" id="247480"/>
    <lineage>
        <taxon>Bacteria</taxon>
        <taxon>Bacillati</taxon>
        <taxon>Bacillota</taxon>
        <taxon>Bacilli</taxon>
        <taxon>Bacillales</taxon>
        <taxon>Anoxybacillaceae</taxon>
        <taxon>Thermaerobacillus</taxon>
    </lineage>
</organism>
<evidence type="ECO:0000313" key="1">
    <source>
        <dbReference type="EMBL" id="MBA2874214.1"/>
    </source>
</evidence>
<keyword evidence="2" id="KW-1185">Reference proteome</keyword>
<dbReference type="NCBIfam" id="TIGR00099">
    <property type="entry name" value="Cof-subfamily"/>
    <property type="match status" value="1"/>
</dbReference>
<evidence type="ECO:0008006" key="3">
    <source>
        <dbReference type="Google" id="ProtNLM"/>
    </source>
</evidence>
<reference evidence="1 2" key="1">
    <citation type="submission" date="2020-07" db="EMBL/GenBank/DDBJ databases">
        <title>Genomic Encyclopedia of Type Strains, Phase IV (KMG-IV): sequencing the most valuable type-strain genomes for metagenomic binning, comparative biology and taxonomic classification.</title>
        <authorList>
            <person name="Goeker M."/>
        </authorList>
    </citation>
    <scope>NUCLEOTIDE SEQUENCE [LARGE SCALE GENOMIC DNA]</scope>
    <source>
        <strain evidence="1 2">DSM 15730</strain>
    </source>
</reference>
<dbReference type="NCBIfam" id="TIGR01484">
    <property type="entry name" value="HAD-SF-IIB"/>
    <property type="match status" value="1"/>
</dbReference>
<proteinExistence type="predicted"/>
<dbReference type="InterPro" id="IPR023214">
    <property type="entry name" value="HAD_sf"/>
</dbReference>
<dbReference type="AlphaFoldDB" id="A0A7V9Z545"/>
<dbReference type="PANTHER" id="PTHR10000">
    <property type="entry name" value="PHOSPHOSERINE PHOSPHATASE"/>
    <property type="match status" value="1"/>
</dbReference>
<dbReference type="SFLD" id="SFLDS00003">
    <property type="entry name" value="Haloacid_Dehalogenase"/>
    <property type="match status" value="1"/>
</dbReference>
<dbReference type="Pfam" id="PF08282">
    <property type="entry name" value="Hydrolase_3"/>
    <property type="match status" value="1"/>
</dbReference>
<dbReference type="Gene3D" id="3.30.1240.10">
    <property type="match status" value="1"/>
</dbReference>
<evidence type="ECO:0000313" key="2">
    <source>
        <dbReference type="Proteomes" id="UP000523087"/>
    </source>
</evidence>
<dbReference type="Gene3D" id="3.40.50.1000">
    <property type="entry name" value="HAD superfamily/HAD-like"/>
    <property type="match status" value="1"/>
</dbReference>
<dbReference type="InterPro" id="IPR000150">
    <property type="entry name" value="Cof"/>
</dbReference>